<proteinExistence type="predicted"/>
<keyword evidence="2" id="KW-1185">Reference proteome</keyword>
<accession>A0A7X4GKB4</accession>
<name>A0A7X4GKB4_9SPHN</name>
<dbReference type="Proteomes" id="UP000465810">
    <property type="component" value="Unassembled WGS sequence"/>
</dbReference>
<gene>
    <name evidence="1" type="ORF">GR702_18570</name>
</gene>
<evidence type="ECO:0008006" key="3">
    <source>
        <dbReference type="Google" id="ProtNLM"/>
    </source>
</evidence>
<organism evidence="1 2">
    <name type="scientific">Novosphingobium silvae</name>
    <dbReference type="NCBI Taxonomy" id="2692619"/>
    <lineage>
        <taxon>Bacteria</taxon>
        <taxon>Pseudomonadati</taxon>
        <taxon>Pseudomonadota</taxon>
        <taxon>Alphaproteobacteria</taxon>
        <taxon>Sphingomonadales</taxon>
        <taxon>Sphingomonadaceae</taxon>
        <taxon>Novosphingobium</taxon>
    </lineage>
</organism>
<sequence length="93" mass="10558">MKNHAADWLKLTHDSYWLWAESMMVIGMRTSDMMTGRGSERENALMVSEKVKAAADLGMQMAMGGMVSPQAAVSHYRRKVTANRRRLARKKTK</sequence>
<protein>
    <recommendedName>
        <fullName evidence="3">Antifreeze protein</fullName>
    </recommendedName>
</protein>
<dbReference type="EMBL" id="WVTD01000020">
    <property type="protein sequence ID" value="MYL99766.1"/>
    <property type="molecule type" value="Genomic_DNA"/>
</dbReference>
<reference evidence="1 2" key="1">
    <citation type="submission" date="2019-12" db="EMBL/GenBank/DDBJ databases">
        <authorList>
            <person name="Feng G."/>
            <person name="Zhu H."/>
        </authorList>
    </citation>
    <scope>NUCLEOTIDE SEQUENCE [LARGE SCALE GENOMIC DNA]</scope>
    <source>
        <strain evidence="1 2">FGD1</strain>
    </source>
</reference>
<evidence type="ECO:0000313" key="2">
    <source>
        <dbReference type="Proteomes" id="UP000465810"/>
    </source>
</evidence>
<dbReference type="AlphaFoldDB" id="A0A7X4GKB4"/>
<evidence type="ECO:0000313" key="1">
    <source>
        <dbReference type="EMBL" id="MYL99766.1"/>
    </source>
</evidence>
<comment type="caution">
    <text evidence="1">The sequence shown here is derived from an EMBL/GenBank/DDBJ whole genome shotgun (WGS) entry which is preliminary data.</text>
</comment>
<dbReference type="RefSeq" id="WP_160987195.1">
    <property type="nucleotide sequence ID" value="NZ_WVTD01000020.1"/>
</dbReference>